<evidence type="ECO:0000313" key="3">
    <source>
        <dbReference type="Proteomes" id="UP000694300"/>
    </source>
</evidence>
<keyword evidence="3" id="KW-1185">Reference proteome</keyword>
<dbReference type="Proteomes" id="UP000694300">
    <property type="component" value="Unassembled WGS sequence"/>
</dbReference>
<evidence type="ECO:0008006" key="4">
    <source>
        <dbReference type="Google" id="ProtNLM"/>
    </source>
</evidence>
<proteinExistence type="predicted"/>
<evidence type="ECO:0000313" key="2">
    <source>
        <dbReference type="EMBL" id="MBW0132558.1"/>
    </source>
</evidence>
<comment type="caution">
    <text evidence="1">The sequence shown here is derived from an EMBL/GenBank/DDBJ whole genome shotgun (WGS) entry which is preliminary data.</text>
</comment>
<protein>
    <recommendedName>
        <fullName evidence="4">HK97 gp10 family phage protein</fullName>
    </recommendedName>
</protein>
<dbReference type="RefSeq" id="WP_218596142.1">
    <property type="nucleotide sequence ID" value="NZ_JADQDE010000005.1"/>
</dbReference>
<dbReference type="EMBL" id="JADQDF010000003">
    <property type="protein sequence ID" value="MBW0132558.1"/>
    <property type="molecule type" value="Genomic_DNA"/>
</dbReference>
<sequence length="174" mass="19350">MKIRVRVSNYRQFGRLADRLRAAADGGLRRELGQGIQMAAPPVLSQVRARVARANFPAQIPKGGARQTTGFRARLAAATKTQALATPAGVRFTVDGAVVLPANPSQGHRVALYSDGSHRRRWRHRAFGHDPSNPRSWFNQMPDPWFDQAINDGEPRFRAAVEAAMDRTARQIMR</sequence>
<organism evidence="1 3">
    <name type="scientific">Pseudonocardia oceani</name>
    <dbReference type="NCBI Taxonomy" id="2792013"/>
    <lineage>
        <taxon>Bacteria</taxon>
        <taxon>Bacillati</taxon>
        <taxon>Actinomycetota</taxon>
        <taxon>Actinomycetes</taxon>
        <taxon>Pseudonocardiales</taxon>
        <taxon>Pseudonocardiaceae</taxon>
        <taxon>Pseudonocardia</taxon>
    </lineage>
</organism>
<evidence type="ECO:0000313" key="1">
    <source>
        <dbReference type="EMBL" id="MBW0131180.1"/>
    </source>
</evidence>
<dbReference type="EMBL" id="JADQDF010000001">
    <property type="protein sequence ID" value="MBW0131180.1"/>
    <property type="molecule type" value="Genomic_DNA"/>
</dbReference>
<name>A0ABS6UG09_9PSEU</name>
<gene>
    <name evidence="1" type="ORF">I4I82_26370</name>
    <name evidence="2" type="ORF">I4I82_33465</name>
</gene>
<accession>A0ABS6UG09</accession>
<reference evidence="1 3" key="1">
    <citation type="submission" date="2020-11" db="EMBL/GenBank/DDBJ databases">
        <title>Pseudonocardia abyssalis sp. nov. and Pseudonocardia oceani sp. nov., description and phylogenomic analysis of two novel actinomycetes isolated from the deep Southern Ocean.</title>
        <authorList>
            <person name="Parra J."/>
        </authorList>
    </citation>
    <scope>NUCLEOTIDE SEQUENCE [LARGE SCALE GENOMIC DNA]</scope>
    <source>
        <strain evidence="1">KRD-185</strain>
        <strain evidence="3">KRD185</strain>
    </source>
</reference>